<dbReference type="GO" id="GO:0046872">
    <property type="term" value="F:metal ion binding"/>
    <property type="evidence" value="ECO:0007669"/>
    <property type="project" value="UniProtKB-KW"/>
</dbReference>
<dbReference type="GO" id="GO:0008137">
    <property type="term" value="F:NADH dehydrogenase (ubiquinone) activity"/>
    <property type="evidence" value="ECO:0007669"/>
    <property type="project" value="InterPro"/>
</dbReference>
<dbReference type="InterPro" id="IPR011538">
    <property type="entry name" value="Nuo51_FMN-bd"/>
</dbReference>
<dbReference type="Gene3D" id="3.40.50.11540">
    <property type="entry name" value="NADH-ubiquinone oxidoreductase 51kDa subunit"/>
    <property type="match status" value="1"/>
</dbReference>
<organism evidence="7 8">
    <name type="scientific">candidate division WOR-3 bacterium</name>
    <dbReference type="NCBI Taxonomy" id="2052148"/>
    <lineage>
        <taxon>Bacteria</taxon>
        <taxon>Bacteria division WOR-3</taxon>
    </lineage>
</organism>
<evidence type="ECO:0000313" key="8">
    <source>
        <dbReference type="Proteomes" id="UP000264062"/>
    </source>
</evidence>
<evidence type="ECO:0000256" key="4">
    <source>
        <dbReference type="ARBA" id="ARBA00023004"/>
    </source>
</evidence>
<evidence type="ECO:0000256" key="2">
    <source>
        <dbReference type="ARBA" id="ARBA00022485"/>
    </source>
</evidence>
<reference evidence="7 8" key="1">
    <citation type="journal article" date="2018" name="Nat. Biotechnol.">
        <title>A standardized bacterial taxonomy based on genome phylogeny substantially revises the tree of life.</title>
        <authorList>
            <person name="Parks D.H."/>
            <person name="Chuvochina M."/>
            <person name="Waite D.W."/>
            <person name="Rinke C."/>
            <person name="Skarshewski A."/>
            <person name="Chaumeil P.A."/>
            <person name="Hugenholtz P."/>
        </authorList>
    </citation>
    <scope>NUCLEOTIDE SEQUENCE [LARGE SCALE GENOMIC DNA]</scope>
    <source>
        <strain evidence="7">UBA9956</strain>
    </source>
</reference>
<keyword evidence="2" id="KW-0004">4Fe-4S</keyword>
<dbReference type="SUPFAM" id="SSF142019">
    <property type="entry name" value="Nqo1 FMN-binding domain-like"/>
    <property type="match status" value="1"/>
</dbReference>
<dbReference type="InterPro" id="IPR037207">
    <property type="entry name" value="Nuop51_4Fe4S-bd_sf"/>
</dbReference>
<accession>A0A350HBB7</accession>
<dbReference type="PANTHER" id="PTHR43578">
    <property type="entry name" value="NADH-QUINONE OXIDOREDUCTASE SUBUNIT F"/>
    <property type="match status" value="1"/>
</dbReference>
<dbReference type="InterPro" id="IPR019575">
    <property type="entry name" value="Nuop51_4Fe4S-bd"/>
</dbReference>
<dbReference type="Gene3D" id="3.10.20.600">
    <property type="match status" value="1"/>
</dbReference>
<dbReference type="EMBL" id="DMZY01000194">
    <property type="protein sequence ID" value="HAV92833.1"/>
    <property type="molecule type" value="Genomic_DNA"/>
</dbReference>
<dbReference type="PROSITE" id="PS00644">
    <property type="entry name" value="COMPLEX1_51K_1"/>
    <property type="match status" value="1"/>
</dbReference>
<dbReference type="PROSITE" id="PS00645">
    <property type="entry name" value="COMPLEX1_51K_2"/>
    <property type="match status" value="1"/>
</dbReference>
<keyword evidence="3" id="KW-0479">Metal-binding</keyword>
<dbReference type="InterPro" id="IPR037225">
    <property type="entry name" value="Nuo51_FMN-bd_sf"/>
</dbReference>
<name>A0A350HBB7_UNCW3</name>
<dbReference type="AlphaFoldDB" id="A0A350HBB7"/>
<feature type="domain" description="NADH-ubiquinone oxidoreductase 51kDa subunit iron-sulphur binding" evidence="6">
    <location>
        <begin position="232"/>
        <end position="277"/>
    </location>
</feature>
<comment type="similarity">
    <text evidence="1">Belongs to the complex I 51 kDa subunit family.</text>
</comment>
<dbReference type="Proteomes" id="UP000264062">
    <property type="component" value="Unassembled WGS sequence"/>
</dbReference>
<dbReference type="SMART" id="SM00928">
    <property type="entry name" value="NADH_4Fe-4S"/>
    <property type="match status" value="1"/>
</dbReference>
<dbReference type="GO" id="GO:0010181">
    <property type="term" value="F:FMN binding"/>
    <property type="evidence" value="ECO:0007669"/>
    <property type="project" value="InterPro"/>
</dbReference>
<dbReference type="Gene3D" id="1.20.1440.230">
    <property type="entry name" value="NADH-ubiquinone oxidoreductase 51kDa subunit, iron-sulphur binding domain"/>
    <property type="match status" value="1"/>
</dbReference>
<evidence type="ECO:0000256" key="3">
    <source>
        <dbReference type="ARBA" id="ARBA00022723"/>
    </source>
</evidence>
<dbReference type="Pfam" id="PF10589">
    <property type="entry name" value="NADH_4Fe-4S"/>
    <property type="match status" value="1"/>
</dbReference>
<evidence type="ECO:0000256" key="5">
    <source>
        <dbReference type="ARBA" id="ARBA00023014"/>
    </source>
</evidence>
<gene>
    <name evidence="7" type="ORF">DCW38_06600</name>
</gene>
<protein>
    <recommendedName>
        <fullName evidence="6">NADH-ubiquinone oxidoreductase 51kDa subunit iron-sulphur binding domain-containing protein</fullName>
    </recommendedName>
</protein>
<evidence type="ECO:0000259" key="6">
    <source>
        <dbReference type="SMART" id="SM00928"/>
    </source>
</evidence>
<dbReference type="SUPFAM" id="SSF142984">
    <property type="entry name" value="Nqo1 middle domain-like"/>
    <property type="match status" value="1"/>
</dbReference>
<sequence length="320" mass="34447">MEGVPMRLLEGIIIAGYAVGAKKGYIYIRGEYAKSIEILEKAIAILKKEKFLGEKINGSNFSFDIEIRKGAGAYVCGDETALIESMEGKRGNPRNKPPFPGVKGYNQNPSVVNNVETLANVPAIMFKGADWFKKMGTEKSSGTKIFLLSGNVANPGPVEVPFGITLKELINTYGGGVKGGKAFKGALLGGAAGSFVSKDVLDTAMDYDSLAAKGATLGSGAILVFTEEDDLLKLIKSVMKFFSHESCGKCSPCRIGTKHLEKLAEKMYEGKATKADWEKMKKLAKDMKLTSFCPLGQSLIIPIGSLEKFFDSDVTKKIGK</sequence>
<keyword evidence="5" id="KW-0411">Iron-sulfur</keyword>
<dbReference type="Pfam" id="PF01512">
    <property type="entry name" value="Complex1_51K"/>
    <property type="match status" value="1"/>
</dbReference>
<dbReference type="InterPro" id="IPR001949">
    <property type="entry name" value="NADH-UbQ_OxRdtase_51kDa_CS"/>
</dbReference>
<dbReference type="Pfam" id="PF22461">
    <property type="entry name" value="SLBB_2"/>
    <property type="match status" value="1"/>
</dbReference>
<dbReference type="GO" id="GO:0051539">
    <property type="term" value="F:4 iron, 4 sulfur cluster binding"/>
    <property type="evidence" value="ECO:0007669"/>
    <property type="project" value="UniProtKB-KW"/>
</dbReference>
<comment type="caution">
    <text evidence="7">The sequence shown here is derived from an EMBL/GenBank/DDBJ whole genome shotgun (WGS) entry which is preliminary data.</text>
</comment>
<dbReference type="InterPro" id="IPR054765">
    <property type="entry name" value="SLBB_dom"/>
</dbReference>
<dbReference type="PANTHER" id="PTHR43578:SF3">
    <property type="entry name" value="NADH-QUINONE OXIDOREDUCTASE SUBUNIT F"/>
    <property type="match status" value="1"/>
</dbReference>
<proteinExistence type="inferred from homology"/>
<evidence type="ECO:0000256" key="1">
    <source>
        <dbReference type="ARBA" id="ARBA00007523"/>
    </source>
</evidence>
<keyword evidence="4" id="KW-0408">Iron</keyword>
<dbReference type="SUPFAM" id="SSF140490">
    <property type="entry name" value="Nqo1C-terminal domain-like"/>
    <property type="match status" value="1"/>
</dbReference>
<evidence type="ECO:0000313" key="7">
    <source>
        <dbReference type="EMBL" id="HAV92833.1"/>
    </source>
</evidence>